<keyword evidence="2" id="KW-1185">Reference proteome</keyword>
<name>A0A0H2V548_ECOL6</name>
<dbReference type="EMBL" id="AE014075">
    <property type="protein sequence ID" value="AAN79178.1"/>
    <property type="molecule type" value="Genomic_DNA"/>
</dbReference>
<dbReference type="STRING" id="199310.c0703"/>
<accession>A0A0H2V548</accession>
<evidence type="ECO:0000313" key="1">
    <source>
        <dbReference type="EMBL" id="AAN79178.1"/>
    </source>
</evidence>
<dbReference type="HOGENOM" id="CLU_588928_0_0_6"/>
<evidence type="ECO:0000313" key="2">
    <source>
        <dbReference type="Proteomes" id="UP000001410"/>
    </source>
</evidence>
<gene>
    <name evidence="1" type="ordered locus">c0703</name>
</gene>
<dbReference type="KEGG" id="ecc:c0703"/>
<proteinExistence type="predicted"/>
<dbReference type="Proteomes" id="UP000001410">
    <property type="component" value="Chromosome"/>
</dbReference>
<dbReference type="AlphaFoldDB" id="A0A0H2V548"/>
<reference evidence="1 2" key="1">
    <citation type="journal article" date="2002" name="Proc. Natl. Acad. Sci. U.S.A.">
        <title>Extensive mosaic structure revealed by the complete genome sequence of uropathogenic Escherichia coli.</title>
        <authorList>
            <person name="Welch R.A."/>
            <person name="Burland V."/>
            <person name="Plunkett G.III."/>
            <person name="Redford P."/>
            <person name="Roesch P."/>
            <person name="Rasko D."/>
            <person name="Buckles E.L."/>
            <person name="Liou S.R."/>
            <person name="Boutin A."/>
            <person name="Hackett J."/>
            <person name="Stroud D."/>
            <person name="Mayhew G.F."/>
            <person name="Rose D.J."/>
            <person name="Zhou S."/>
            <person name="Schwartz D.C."/>
            <person name="Perna N.T."/>
            <person name="Mobley H.L."/>
            <person name="Donnenberg M.S."/>
            <person name="Blattner F.R."/>
        </authorList>
    </citation>
    <scope>NUCLEOTIDE SEQUENCE [LARGE SCALE GENOMIC DNA]</scope>
    <source>
        <strain evidence="2">CFT073 / ATCC 700928 / UPEC</strain>
    </source>
</reference>
<sequence>MVAGEFRKQVHGLFLHLMHNIDHRAIAVTHNGNDAVGEFNRLWFTGQQTRTFTQPLNRNHFDPRFLQTFCQLRTCRVNSDAVVCDQNIDTGARGDAGQHVIHQRRNTTAYQRRDDDGKRRSNRGIAVTTGSTTQYAVRAGQHVNVELGVNFQRAQYHHVETINRCAFRPPVSVLVGADFDVIGVTGQRLRSMAVKALHIQQFADQTFFVQINHRCGNTAEGEVGANIAATHFVFQETGYRQRSAAGAGLHGETFFEVARVNNHIRSATGNKQFARVSGHTGSTSADFCSIANAINFDDQINLILLNACRIMRIRQQFFGKHHDLFCVVGINHCIAEGAAAGFTGVAVGITEFITGRDAEESHIDIQFAALYQMHTSAVRVDLHRFRQQTTGDFFRQWTAQARGINAGNHALANVFYQWRMAITQGAGGQSQVFKAHLRDDVHHHIDGQVTATESVMEGNRHAVL</sequence>
<organism evidence="1 2">
    <name type="scientific">Escherichia coli O6:H1 (strain CFT073 / ATCC 700928 / UPEC)</name>
    <dbReference type="NCBI Taxonomy" id="199310"/>
    <lineage>
        <taxon>Bacteria</taxon>
        <taxon>Pseudomonadati</taxon>
        <taxon>Pseudomonadota</taxon>
        <taxon>Gammaproteobacteria</taxon>
        <taxon>Enterobacterales</taxon>
        <taxon>Enterobacteriaceae</taxon>
        <taxon>Escherichia</taxon>
    </lineage>
</organism>
<protein>
    <submittedName>
        <fullName evidence="1">Uncharacterized protein</fullName>
    </submittedName>
</protein>